<proteinExistence type="predicted"/>
<protein>
    <submittedName>
        <fullName evidence="2">Uncharacterized protein</fullName>
    </submittedName>
</protein>
<evidence type="ECO:0000313" key="2">
    <source>
        <dbReference type="EMBL" id="MBW86448.1"/>
    </source>
</evidence>
<feature type="signal peptide" evidence="1">
    <location>
        <begin position="1"/>
        <end position="27"/>
    </location>
</feature>
<sequence>MRIWFALRFASFIFWVLILAMASVGRCSRPMKGASFDYLLENRLPRGPVPPSGPSHCHNKLGPYKHSQLSYVNDYAVCP</sequence>
<dbReference type="EMBL" id="GGEC01005965">
    <property type="protein sequence ID" value="MBW86448.1"/>
    <property type="molecule type" value="Transcribed_RNA"/>
</dbReference>
<keyword evidence="1" id="KW-0732">Signal</keyword>
<dbReference type="AlphaFoldDB" id="A0A2P2IYZ1"/>
<organism evidence="2">
    <name type="scientific">Rhizophora mucronata</name>
    <name type="common">Asiatic mangrove</name>
    <dbReference type="NCBI Taxonomy" id="61149"/>
    <lineage>
        <taxon>Eukaryota</taxon>
        <taxon>Viridiplantae</taxon>
        <taxon>Streptophyta</taxon>
        <taxon>Embryophyta</taxon>
        <taxon>Tracheophyta</taxon>
        <taxon>Spermatophyta</taxon>
        <taxon>Magnoliopsida</taxon>
        <taxon>eudicotyledons</taxon>
        <taxon>Gunneridae</taxon>
        <taxon>Pentapetalae</taxon>
        <taxon>rosids</taxon>
        <taxon>fabids</taxon>
        <taxon>Malpighiales</taxon>
        <taxon>Rhizophoraceae</taxon>
        <taxon>Rhizophora</taxon>
    </lineage>
</organism>
<feature type="chain" id="PRO_5015201352" evidence="1">
    <location>
        <begin position="28"/>
        <end position="79"/>
    </location>
</feature>
<reference evidence="2" key="1">
    <citation type="submission" date="2018-02" db="EMBL/GenBank/DDBJ databases">
        <title>Rhizophora mucronata_Transcriptome.</title>
        <authorList>
            <person name="Meera S.P."/>
            <person name="Sreeshan A."/>
            <person name="Augustine A."/>
        </authorList>
    </citation>
    <scope>NUCLEOTIDE SEQUENCE</scope>
    <source>
        <tissue evidence="2">Leaf</tissue>
    </source>
</reference>
<evidence type="ECO:0000256" key="1">
    <source>
        <dbReference type="SAM" id="SignalP"/>
    </source>
</evidence>
<accession>A0A2P2IYZ1</accession>
<name>A0A2P2IYZ1_RHIMU</name>